<dbReference type="GO" id="GO:0008521">
    <property type="term" value="F:acetyl-CoA transmembrane transporter activity"/>
    <property type="evidence" value="ECO:0007669"/>
    <property type="project" value="InterPro"/>
</dbReference>
<keyword evidence="3" id="KW-1133">Transmembrane helix</keyword>
<dbReference type="InterPro" id="IPR024371">
    <property type="entry name" value="AcetylCoA_trans_1-like"/>
</dbReference>
<dbReference type="GO" id="GO:0016020">
    <property type="term" value="C:membrane"/>
    <property type="evidence" value="ECO:0007669"/>
    <property type="project" value="UniProtKB-SubCell"/>
</dbReference>
<dbReference type="PANTHER" id="PTHR12778:SF9">
    <property type="entry name" value="ACETYL-COENZYME A TRANSPORTER 1"/>
    <property type="match status" value="1"/>
</dbReference>
<name>A0AA35TIH2_GEOBA</name>
<evidence type="ECO:0000256" key="4">
    <source>
        <dbReference type="ARBA" id="ARBA00023136"/>
    </source>
</evidence>
<proteinExistence type="predicted"/>
<protein>
    <submittedName>
        <fullName evidence="5">Acetyl-coenzyme A transporter 1</fullName>
    </submittedName>
</protein>
<dbReference type="Pfam" id="PF13000">
    <property type="entry name" value="Acatn"/>
    <property type="match status" value="1"/>
</dbReference>
<accession>A0AA35TIH2</accession>
<reference evidence="5" key="1">
    <citation type="submission" date="2023-03" db="EMBL/GenBank/DDBJ databases">
        <authorList>
            <person name="Steffen K."/>
            <person name="Cardenas P."/>
        </authorList>
    </citation>
    <scope>NUCLEOTIDE SEQUENCE</scope>
</reference>
<dbReference type="AlphaFoldDB" id="A0AA35TIH2"/>
<keyword evidence="4" id="KW-0472">Membrane</keyword>
<dbReference type="InterPro" id="IPR004752">
    <property type="entry name" value="AmpG_permease/AT-1"/>
</dbReference>
<keyword evidence="6" id="KW-1185">Reference proteome</keyword>
<dbReference type="EMBL" id="CASHTH010003660">
    <property type="protein sequence ID" value="CAI8047571.1"/>
    <property type="molecule type" value="Genomic_DNA"/>
</dbReference>
<gene>
    <name evidence="5" type="ORF">GBAR_LOCUS26297</name>
</gene>
<sequence length="121" mass="13435">MAAYSMFVATMAFHAKISDPAIGGTYMTLLNTVSNLAGMWPGTLSLWLVDNVSFKDCEGVTDFSLDCDTMQELQALKPQGGPKKLRHSSRRLLRGDLGWHCDRPSLVLPHKPSRQTPSRTR</sequence>
<dbReference type="Proteomes" id="UP001174909">
    <property type="component" value="Unassembled WGS sequence"/>
</dbReference>
<evidence type="ECO:0000256" key="3">
    <source>
        <dbReference type="ARBA" id="ARBA00022989"/>
    </source>
</evidence>
<evidence type="ECO:0000313" key="5">
    <source>
        <dbReference type="EMBL" id="CAI8047571.1"/>
    </source>
</evidence>
<organism evidence="5 6">
    <name type="scientific">Geodia barretti</name>
    <name type="common">Barrett's horny sponge</name>
    <dbReference type="NCBI Taxonomy" id="519541"/>
    <lineage>
        <taxon>Eukaryota</taxon>
        <taxon>Metazoa</taxon>
        <taxon>Porifera</taxon>
        <taxon>Demospongiae</taxon>
        <taxon>Heteroscleromorpha</taxon>
        <taxon>Tetractinellida</taxon>
        <taxon>Astrophorina</taxon>
        <taxon>Geodiidae</taxon>
        <taxon>Geodia</taxon>
    </lineage>
</organism>
<keyword evidence="2" id="KW-0812">Transmembrane</keyword>
<dbReference type="GO" id="GO:0035348">
    <property type="term" value="P:acetyl-CoA transmembrane transport"/>
    <property type="evidence" value="ECO:0007669"/>
    <property type="project" value="InterPro"/>
</dbReference>
<evidence type="ECO:0000256" key="2">
    <source>
        <dbReference type="ARBA" id="ARBA00022692"/>
    </source>
</evidence>
<comment type="subcellular location">
    <subcellularLocation>
        <location evidence="1">Membrane</location>
        <topology evidence="1">Multi-pass membrane protein</topology>
    </subcellularLocation>
</comment>
<comment type="caution">
    <text evidence="5">The sequence shown here is derived from an EMBL/GenBank/DDBJ whole genome shotgun (WGS) entry which is preliminary data.</text>
</comment>
<evidence type="ECO:0000313" key="6">
    <source>
        <dbReference type="Proteomes" id="UP001174909"/>
    </source>
</evidence>
<evidence type="ECO:0000256" key="1">
    <source>
        <dbReference type="ARBA" id="ARBA00004141"/>
    </source>
</evidence>
<dbReference type="PANTHER" id="PTHR12778">
    <property type="entry name" value="SOLUTE CARRIER FAMILY 33 ACETYL-COA TRANSPORTER -RELATED"/>
    <property type="match status" value="1"/>
</dbReference>